<organism evidence="1 2">
    <name type="scientific">Candidatus Contendobacter odensis Run_B_J11</name>
    <dbReference type="NCBI Taxonomy" id="1400861"/>
    <lineage>
        <taxon>Bacteria</taxon>
        <taxon>Pseudomonadati</taxon>
        <taxon>Pseudomonadota</taxon>
        <taxon>Gammaproteobacteria</taxon>
        <taxon>Candidatus Competibacteraceae</taxon>
        <taxon>Candidatus Contendibacter</taxon>
    </lineage>
</organism>
<proteinExistence type="predicted"/>
<evidence type="ECO:0000313" key="2">
    <source>
        <dbReference type="Proteomes" id="UP000019184"/>
    </source>
</evidence>
<reference evidence="1 2" key="1">
    <citation type="journal article" date="2014" name="ISME J.">
        <title>Candidatus Competibacter-lineage genomes retrieved from metagenomes reveal functional metabolic diversity.</title>
        <authorList>
            <person name="McIlroy S.J."/>
            <person name="Albertsen M."/>
            <person name="Andresen E.K."/>
            <person name="Saunders A.M."/>
            <person name="Kristiansen R."/>
            <person name="Stokholm-Bjerregaard M."/>
            <person name="Nielsen K.L."/>
            <person name="Nielsen P.H."/>
        </authorList>
    </citation>
    <scope>NUCLEOTIDE SEQUENCE [LARGE SCALE GENOMIC DNA]</scope>
    <source>
        <strain evidence="1 2">Run_B_J11</strain>
    </source>
</reference>
<dbReference type="EMBL" id="CBTK010000137">
    <property type="protein sequence ID" value="CDH45321.1"/>
    <property type="molecule type" value="Genomic_DNA"/>
</dbReference>
<name>A0A7U7J4J9_9GAMM</name>
<dbReference type="OrthoDB" id="10005818at2"/>
<evidence type="ECO:0000313" key="1">
    <source>
        <dbReference type="EMBL" id="CDH45321.1"/>
    </source>
</evidence>
<gene>
    <name evidence="1" type="ORF">BN874_2210009</name>
</gene>
<keyword evidence="2" id="KW-1185">Reference proteome</keyword>
<sequence length="108" mass="12064">MQTIVDLEQVKRTRIELADVVKRHPELCQGEGRWSDNLDALEDGIMATGKQRMEKYRAKEKGLKAVNVFLTPEAQETLAAIMAEHPNLTMGEIISEALTTLITQSARA</sequence>
<dbReference type="Proteomes" id="UP000019184">
    <property type="component" value="Unassembled WGS sequence"/>
</dbReference>
<protein>
    <submittedName>
        <fullName evidence="1">Uncharacterized protein</fullName>
    </submittedName>
</protein>
<comment type="caution">
    <text evidence="1">The sequence shown here is derived from an EMBL/GenBank/DDBJ whole genome shotgun (WGS) entry which is preliminary data.</text>
</comment>
<accession>A0A7U7J4J9</accession>
<dbReference type="RefSeq" id="WP_034432917.1">
    <property type="nucleotide sequence ID" value="NZ_CBTK010000137.1"/>
</dbReference>
<dbReference type="AlphaFoldDB" id="A0A7U7J4J9"/>